<evidence type="ECO:0000256" key="1">
    <source>
        <dbReference type="SAM" id="Phobius"/>
    </source>
</evidence>
<gene>
    <name evidence="2" type="ORF">NX780_18870</name>
</gene>
<feature type="transmembrane region" description="Helical" evidence="1">
    <location>
        <begin position="20"/>
        <end position="40"/>
    </location>
</feature>
<organism evidence="2 3">
    <name type="scientific">Massilia agri</name>
    <dbReference type="NCBI Taxonomy" id="1886785"/>
    <lineage>
        <taxon>Bacteria</taxon>
        <taxon>Pseudomonadati</taxon>
        <taxon>Pseudomonadota</taxon>
        <taxon>Betaproteobacteria</taxon>
        <taxon>Burkholderiales</taxon>
        <taxon>Oxalobacteraceae</taxon>
        <taxon>Telluria group</taxon>
        <taxon>Massilia</taxon>
    </lineage>
</organism>
<reference evidence="2 3" key="1">
    <citation type="submission" date="2022-08" db="EMBL/GenBank/DDBJ databases">
        <title>Reclassification of Massilia species as members of the genera Telluria, Duganella, Pseudoduganella, Mokoshia gen. nov. and Zemynaea gen. nov. using orthogonal and non-orthogonal genome-based approaches.</title>
        <authorList>
            <person name="Bowman J.P."/>
        </authorList>
    </citation>
    <scope>NUCLEOTIDE SEQUENCE [LARGE SCALE GENOMIC DNA]</scope>
    <source>
        <strain evidence="2 3">JCM 31661</strain>
    </source>
</reference>
<dbReference type="InterPro" id="IPR008620">
    <property type="entry name" value="FixH"/>
</dbReference>
<dbReference type="Proteomes" id="UP001206572">
    <property type="component" value="Unassembled WGS sequence"/>
</dbReference>
<accession>A0ABT2AQK3</accession>
<protein>
    <submittedName>
        <fullName evidence="2">FixH family protein</fullName>
    </submittedName>
</protein>
<evidence type="ECO:0000313" key="2">
    <source>
        <dbReference type="EMBL" id="MCS0598411.1"/>
    </source>
</evidence>
<sequence>MQAHPALQASAPWYRHRWPWLLMIGPALVLVGGVVMIWLATMRPDAMVVGDYYKQGKAINQELRRDREATRRALAFETRYDPGQGKLRGRLLSHGKPVVAPFHIRLAHPTQPERDRVLEALPDAGGRFTAAAPGLEATHWQVVVEGGARDWRLAGSWDWSKEATLEIEADAP</sequence>
<keyword evidence="1" id="KW-0812">Transmembrane</keyword>
<name>A0ABT2AQK3_9BURK</name>
<dbReference type="EMBL" id="JANUHA010000015">
    <property type="protein sequence ID" value="MCS0598411.1"/>
    <property type="molecule type" value="Genomic_DNA"/>
</dbReference>
<comment type="caution">
    <text evidence="2">The sequence shown here is derived from an EMBL/GenBank/DDBJ whole genome shotgun (WGS) entry which is preliminary data.</text>
</comment>
<keyword evidence="1" id="KW-0472">Membrane</keyword>
<dbReference type="Pfam" id="PF05751">
    <property type="entry name" value="FixH"/>
    <property type="match status" value="1"/>
</dbReference>
<evidence type="ECO:0000313" key="3">
    <source>
        <dbReference type="Proteomes" id="UP001206572"/>
    </source>
</evidence>
<dbReference type="RefSeq" id="WP_258829423.1">
    <property type="nucleotide sequence ID" value="NZ_JANUHA010000015.1"/>
</dbReference>
<keyword evidence="3" id="KW-1185">Reference proteome</keyword>
<proteinExistence type="predicted"/>
<keyword evidence="1" id="KW-1133">Transmembrane helix</keyword>